<name>A0ABX5Y0B2_9BACT</name>
<dbReference type="Gene3D" id="1.50.10.20">
    <property type="match status" value="1"/>
</dbReference>
<dbReference type="InterPro" id="IPR035994">
    <property type="entry name" value="Nucleoside_phosphorylase_sf"/>
</dbReference>
<dbReference type="EMBL" id="CP036432">
    <property type="protein sequence ID" value="QDV85509.1"/>
    <property type="molecule type" value="Genomic_DNA"/>
</dbReference>
<keyword evidence="3" id="KW-1185">Reference proteome</keyword>
<dbReference type="PANTHER" id="PTHR46832">
    <property type="entry name" value="5'-METHYLTHIOADENOSINE/S-ADENOSYLHOMOCYSTEINE NUCLEOSIDASE"/>
    <property type="match status" value="1"/>
</dbReference>
<reference evidence="2 3" key="1">
    <citation type="submission" date="2019-02" db="EMBL/GenBank/DDBJ databases">
        <title>Deep-cultivation of Planctomycetes and their phenomic and genomic characterization uncovers novel biology.</title>
        <authorList>
            <person name="Wiegand S."/>
            <person name="Jogler M."/>
            <person name="Boedeker C."/>
            <person name="Pinto D."/>
            <person name="Vollmers J."/>
            <person name="Rivas-Marin E."/>
            <person name="Kohn T."/>
            <person name="Peeters S.H."/>
            <person name="Heuer A."/>
            <person name="Rast P."/>
            <person name="Oberbeckmann S."/>
            <person name="Bunk B."/>
            <person name="Jeske O."/>
            <person name="Meyerdierks A."/>
            <person name="Storesund J.E."/>
            <person name="Kallscheuer N."/>
            <person name="Luecker S."/>
            <person name="Lage O.M."/>
            <person name="Pohl T."/>
            <person name="Merkel B.J."/>
            <person name="Hornburger P."/>
            <person name="Mueller R.-W."/>
            <person name="Bruemmer F."/>
            <person name="Labrenz M."/>
            <person name="Spormann A.M."/>
            <person name="Op den Camp H."/>
            <person name="Overmann J."/>
            <person name="Amann R."/>
            <person name="Jetten M.S.M."/>
            <person name="Mascher T."/>
            <person name="Medema M.H."/>
            <person name="Devos D.P."/>
            <person name="Kaster A.-K."/>
            <person name="Ovreas L."/>
            <person name="Rohde M."/>
            <person name="Galperin M.Y."/>
            <person name="Jogler C."/>
        </authorList>
    </citation>
    <scope>NUCLEOTIDE SEQUENCE [LARGE SCALE GENOMIC DNA]</scope>
    <source>
        <strain evidence="2 3">TBK1r</strain>
    </source>
</reference>
<dbReference type="SUPFAM" id="SSF53167">
    <property type="entry name" value="Purine and uridine phosphorylases"/>
    <property type="match status" value="1"/>
</dbReference>
<organism evidence="2 3">
    <name type="scientific">Stieleria magnilauensis</name>
    <dbReference type="NCBI Taxonomy" id="2527963"/>
    <lineage>
        <taxon>Bacteria</taxon>
        <taxon>Pseudomonadati</taxon>
        <taxon>Planctomycetota</taxon>
        <taxon>Planctomycetia</taxon>
        <taxon>Pirellulales</taxon>
        <taxon>Pirellulaceae</taxon>
        <taxon>Stieleria</taxon>
    </lineage>
</organism>
<evidence type="ECO:0000259" key="1">
    <source>
        <dbReference type="Pfam" id="PF01048"/>
    </source>
</evidence>
<dbReference type="Proteomes" id="UP000318081">
    <property type="component" value="Chromosome"/>
</dbReference>
<dbReference type="SUPFAM" id="SSF48239">
    <property type="entry name" value="Terpenoid cyclases/Protein prenyltransferases"/>
    <property type="match status" value="1"/>
</dbReference>
<dbReference type="InterPro" id="IPR000845">
    <property type="entry name" value="Nucleoside_phosphorylase_d"/>
</dbReference>
<protein>
    <submittedName>
        <fullName evidence="2">5'-methylthioadenosine/S-adenosylhomocysteine nucleosidase</fullName>
    </submittedName>
</protein>
<feature type="domain" description="Nucleoside phosphorylase" evidence="1">
    <location>
        <begin position="508"/>
        <end position="733"/>
    </location>
</feature>
<dbReference type="Pfam" id="PF01048">
    <property type="entry name" value="PNP_UDP_1"/>
    <property type="match status" value="1"/>
</dbReference>
<dbReference type="PANTHER" id="PTHR46832:SF1">
    <property type="entry name" value="5'-METHYLTHIOADENOSINE_S-ADENOSYLHOMOCYSTEINE NUCLEOSIDASE"/>
    <property type="match status" value="1"/>
</dbReference>
<accession>A0ABX5Y0B2</accession>
<dbReference type="Gene3D" id="3.40.50.1580">
    <property type="entry name" value="Nucleoside phosphorylase domain"/>
    <property type="match status" value="1"/>
</dbReference>
<dbReference type="InterPro" id="IPR008930">
    <property type="entry name" value="Terpenoid_cyclase/PrenylTrfase"/>
</dbReference>
<proteinExistence type="predicted"/>
<gene>
    <name evidence="2" type="ORF">TBK1r_45230</name>
</gene>
<evidence type="ECO:0000313" key="2">
    <source>
        <dbReference type="EMBL" id="QDV85509.1"/>
    </source>
</evidence>
<evidence type="ECO:0000313" key="3">
    <source>
        <dbReference type="Proteomes" id="UP000318081"/>
    </source>
</evidence>
<sequence>MEKAIPAVVEDLKMKRKKTHDAKPPKPRFRRAINRDAVEEIGEVLSQDELFELWSGLGNYFHWWIGDPTEGQLNEIEAEYPCLSSMIDFPKVVKRLERLHEFSRSSYGVSLGEFFPELRTVYDQCVSAISTLPNGIDKSKSWLRVVAEDAGADANLEAAIYLASCGELDSFDVTRIRDRWYTHVCYDIERGNPVGKVPASVLRRAEERTISLAEAAKLLKFGDSMYRFFSFRDEEEEHIDQTMFRAVEWLGITGYDPWLESYIADLSAGPTDGVDHTYNGWSLFHWCRSNLAMRMASRIGLESWLWALLNGAHERKMPWRLFWGGKNEPRLRDYIPLAGIVPFLWYRIRPSQIADEIPKSALKLLEQTQLRCGAWPLYSDASEPSLIATLAAVHALGESRRSGWKNATKRAAQWLVAQQNEMGFWCVPGGPTVAISVQVLDAISIGVKGKASTYSELGRPVDARIKEVSQEDVERDYDFQRMEWHAPVLPESMSIRFDSAKDQADPQIALLVATEVELRQVLRLLRPLPRKRKIWKSTFGHETAYLGRFGAFECVVVLCTMGSQGPSGATLTANAVISTWSPDAVVFVGIAFGAHREKHREGDVLVATQLIPYENQRRGSRVVYRNPVPPTGGRLINRFRNALDWEFLRPDDSKCQMWPGPMLSGEKLVDDPRFKNKLLGEYPSAVGGEMEGAGLWSAASRANIEWTVVKAVCDWGDGKKHKTYQEMAAAASASLCFHVFDDAHALDGF</sequence>